<dbReference type="GO" id="GO:0051260">
    <property type="term" value="P:protein homooligomerization"/>
    <property type="evidence" value="ECO:0007669"/>
    <property type="project" value="InterPro"/>
</dbReference>
<dbReference type="InterPro" id="IPR000210">
    <property type="entry name" value="BTB/POZ_dom"/>
</dbReference>
<gene>
    <name evidence="2" type="ORF">AMORRO_LOCUS3630</name>
</gene>
<organism evidence="2 3">
    <name type="scientific">Acaulospora morrowiae</name>
    <dbReference type="NCBI Taxonomy" id="94023"/>
    <lineage>
        <taxon>Eukaryota</taxon>
        <taxon>Fungi</taxon>
        <taxon>Fungi incertae sedis</taxon>
        <taxon>Mucoromycota</taxon>
        <taxon>Glomeromycotina</taxon>
        <taxon>Glomeromycetes</taxon>
        <taxon>Diversisporales</taxon>
        <taxon>Acaulosporaceae</taxon>
        <taxon>Acaulospora</taxon>
    </lineage>
</organism>
<dbReference type="InterPro" id="IPR011333">
    <property type="entry name" value="SKP1/BTB/POZ_sf"/>
</dbReference>
<dbReference type="Gene3D" id="3.30.710.10">
    <property type="entry name" value="Potassium Channel Kv1.1, Chain A"/>
    <property type="match status" value="1"/>
</dbReference>
<protein>
    <submittedName>
        <fullName evidence="2">4962_t:CDS:1</fullName>
    </submittedName>
</protein>
<dbReference type="Pfam" id="PF02214">
    <property type="entry name" value="BTB_2"/>
    <property type="match status" value="1"/>
</dbReference>
<accession>A0A9N9F4T4</accession>
<dbReference type="InterPro" id="IPR003131">
    <property type="entry name" value="T1-type_BTB"/>
</dbReference>
<sequence>MDMSNTEKPIEKKGHSDDRIILNIGGVKYETYRSTLTAHQDTLLGTMFQERNQNLLHPTNENEYFFDRDGIIFRYIMQFYRTGEIFWPEDTNYITDSTQNLHISRRELELEFDFFQIPVPGRGEIDKTGAVSLVDGFLNALDSVANHVIKKYNATIRVQFRLGMLEYEVDEDIESLAKEILDPFKLVGYKILSKFSKEIASYLMKNHSCLNSKVVRKPNKGYYEIRMMVKEFDEFDEQTVFKYSKLANVVESAKVMYDDEED</sequence>
<dbReference type="PANTHER" id="PTHR14499">
    <property type="entry name" value="POTASSIUM CHANNEL TETRAMERIZATION DOMAIN-CONTAINING"/>
    <property type="match status" value="1"/>
</dbReference>
<dbReference type="SMART" id="SM00225">
    <property type="entry name" value="BTB"/>
    <property type="match status" value="1"/>
</dbReference>
<reference evidence="2" key="1">
    <citation type="submission" date="2021-06" db="EMBL/GenBank/DDBJ databases">
        <authorList>
            <person name="Kallberg Y."/>
            <person name="Tangrot J."/>
            <person name="Rosling A."/>
        </authorList>
    </citation>
    <scope>NUCLEOTIDE SEQUENCE</scope>
    <source>
        <strain evidence="2">CL551</strain>
    </source>
</reference>
<name>A0A9N9F4T4_9GLOM</name>
<dbReference type="Proteomes" id="UP000789342">
    <property type="component" value="Unassembled WGS sequence"/>
</dbReference>
<feature type="domain" description="BTB" evidence="1">
    <location>
        <begin position="18"/>
        <end position="161"/>
    </location>
</feature>
<dbReference type="OrthoDB" id="10025005at2759"/>
<dbReference type="AlphaFoldDB" id="A0A9N9F4T4"/>
<dbReference type="SUPFAM" id="SSF54695">
    <property type="entry name" value="POZ domain"/>
    <property type="match status" value="1"/>
</dbReference>
<evidence type="ECO:0000259" key="1">
    <source>
        <dbReference type="SMART" id="SM00225"/>
    </source>
</evidence>
<dbReference type="PANTHER" id="PTHR14499:SF136">
    <property type="entry name" value="GH08630P"/>
    <property type="match status" value="1"/>
</dbReference>
<dbReference type="EMBL" id="CAJVPV010001817">
    <property type="protein sequence ID" value="CAG8508981.1"/>
    <property type="molecule type" value="Genomic_DNA"/>
</dbReference>
<comment type="caution">
    <text evidence="2">The sequence shown here is derived from an EMBL/GenBank/DDBJ whole genome shotgun (WGS) entry which is preliminary data.</text>
</comment>
<keyword evidence="3" id="KW-1185">Reference proteome</keyword>
<evidence type="ECO:0000313" key="3">
    <source>
        <dbReference type="Proteomes" id="UP000789342"/>
    </source>
</evidence>
<evidence type="ECO:0000313" key="2">
    <source>
        <dbReference type="EMBL" id="CAG8508981.1"/>
    </source>
</evidence>
<proteinExistence type="predicted"/>